<feature type="transmembrane region" description="Helical" evidence="7">
    <location>
        <begin position="312"/>
        <end position="340"/>
    </location>
</feature>
<reference evidence="8 9" key="1">
    <citation type="submission" date="2019-02" db="EMBL/GenBank/DDBJ databases">
        <title>Genome sequencing of the rare red list fungi Phellinidium pouzarii.</title>
        <authorList>
            <person name="Buettner E."/>
            <person name="Kellner H."/>
        </authorList>
    </citation>
    <scope>NUCLEOTIDE SEQUENCE [LARGE SCALE GENOMIC DNA]</scope>
    <source>
        <strain evidence="8 9">DSM 108285</strain>
    </source>
</reference>
<feature type="transmembrane region" description="Helical" evidence="7">
    <location>
        <begin position="414"/>
        <end position="435"/>
    </location>
</feature>
<evidence type="ECO:0000256" key="6">
    <source>
        <dbReference type="ARBA" id="ARBA00037968"/>
    </source>
</evidence>
<dbReference type="SUPFAM" id="SSF103473">
    <property type="entry name" value="MFS general substrate transporter"/>
    <property type="match status" value="1"/>
</dbReference>
<evidence type="ECO:0000313" key="8">
    <source>
        <dbReference type="EMBL" id="THH10288.1"/>
    </source>
</evidence>
<dbReference type="PANTHER" id="PTHR43791">
    <property type="entry name" value="PERMEASE-RELATED"/>
    <property type="match status" value="1"/>
</dbReference>
<feature type="transmembrane region" description="Helical" evidence="7">
    <location>
        <begin position="380"/>
        <end position="402"/>
    </location>
</feature>
<dbReference type="Pfam" id="PF07690">
    <property type="entry name" value="MFS_1"/>
    <property type="match status" value="1"/>
</dbReference>
<dbReference type="FunFam" id="1.20.1250.20:FF:000064">
    <property type="entry name" value="MFS allantoate transporter"/>
    <property type="match status" value="1"/>
</dbReference>
<evidence type="ECO:0008006" key="10">
    <source>
        <dbReference type="Google" id="ProtNLM"/>
    </source>
</evidence>
<accession>A0A4S4LGE1</accession>
<dbReference type="InterPro" id="IPR011701">
    <property type="entry name" value="MFS"/>
</dbReference>
<keyword evidence="2" id="KW-0813">Transport</keyword>
<feature type="transmembrane region" description="Helical" evidence="7">
    <location>
        <begin position="134"/>
        <end position="152"/>
    </location>
</feature>
<comment type="subcellular location">
    <subcellularLocation>
        <location evidence="1">Membrane</location>
        <topology evidence="1">Multi-pass membrane protein</topology>
    </subcellularLocation>
</comment>
<feature type="transmembrane region" description="Helical" evidence="7">
    <location>
        <begin position="447"/>
        <end position="468"/>
    </location>
</feature>
<keyword evidence="4 7" id="KW-1133">Transmembrane helix</keyword>
<feature type="transmembrane region" description="Helical" evidence="7">
    <location>
        <begin position="191"/>
        <end position="210"/>
    </location>
</feature>
<dbReference type="EMBL" id="SGPK01000040">
    <property type="protein sequence ID" value="THH10288.1"/>
    <property type="molecule type" value="Genomic_DNA"/>
</dbReference>
<evidence type="ECO:0000256" key="3">
    <source>
        <dbReference type="ARBA" id="ARBA00022692"/>
    </source>
</evidence>
<feature type="transmembrane region" description="Helical" evidence="7">
    <location>
        <begin position="158"/>
        <end position="179"/>
    </location>
</feature>
<dbReference type="AlphaFoldDB" id="A0A4S4LGE1"/>
<proteinExistence type="inferred from homology"/>
<keyword evidence="9" id="KW-1185">Reference proteome</keyword>
<evidence type="ECO:0000256" key="5">
    <source>
        <dbReference type="ARBA" id="ARBA00023136"/>
    </source>
</evidence>
<evidence type="ECO:0000313" key="9">
    <source>
        <dbReference type="Proteomes" id="UP000308199"/>
    </source>
</evidence>
<evidence type="ECO:0000256" key="1">
    <source>
        <dbReference type="ARBA" id="ARBA00004141"/>
    </source>
</evidence>
<dbReference type="InterPro" id="IPR036259">
    <property type="entry name" value="MFS_trans_sf"/>
</dbReference>
<sequence length="522" mass="58325">MSKKNSISSRVGSDNSPSDELNLVKADYDQVDVAARLAAGDDAVSISEEDALRIKKNIDWHLLPLMCLLYLMQFADKTTLGQSAVLGLQTSTHLSTNQFNWLSTIFYLSYLAFEYPQNLALQRFPVGKWISLNIFVWAVALCTHAACTNFGGLFAVRFILGICEGAITAGFLIVTSMFYTRAEQMLRVGYWFLMNGTAVIILGFISFGVLHVKTGNFEPWQWLMIITGIITLITSVVFWFFFPDSPTNARFLSAKDKRLAVLRIKANQTGVENKHFKPAQLYEALCDPKTWLFAIVVAICQIPNSLTNQRQLIVNMFGFTTIQTTLLGCVDGVIVIIAIYGSTKLASVFPNCRGYVTALWTLPGILGGILVVTLPFSNKIGLLFSYWIALIVNGCLPVLLGWVNSATAGHSKHISTNGIVLIAYAIGNAAGPFMWKEQYRPRNRVPWAIMIASNGVVAILSLLIRFYLARENSLREREEYDATYDETFIVVEDEKGGMAKKKVDRAFLDLTDKQNREFRYVL</sequence>
<keyword evidence="3 7" id="KW-0812">Transmembrane</keyword>
<dbReference type="OrthoDB" id="6730379at2759"/>
<feature type="transmembrane region" description="Helical" evidence="7">
    <location>
        <begin position="222"/>
        <end position="242"/>
    </location>
</feature>
<dbReference type="GO" id="GO:0016020">
    <property type="term" value="C:membrane"/>
    <property type="evidence" value="ECO:0007669"/>
    <property type="project" value="UniProtKB-SubCell"/>
</dbReference>
<dbReference type="Gene3D" id="1.20.1250.20">
    <property type="entry name" value="MFS general substrate transporter like domains"/>
    <property type="match status" value="1"/>
</dbReference>
<evidence type="ECO:0000256" key="2">
    <source>
        <dbReference type="ARBA" id="ARBA00022448"/>
    </source>
</evidence>
<comment type="similarity">
    <text evidence="6">Belongs to the major facilitator superfamily. Allantoate permease family.</text>
</comment>
<dbReference type="Proteomes" id="UP000308199">
    <property type="component" value="Unassembled WGS sequence"/>
</dbReference>
<evidence type="ECO:0000256" key="7">
    <source>
        <dbReference type="SAM" id="Phobius"/>
    </source>
</evidence>
<dbReference type="PANTHER" id="PTHR43791:SF63">
    <property type="entry name" value="HIGH AFFINITY CYSTEINE TRANSPORTER"/>
    <property type="match status" value="1"/>
</dbReference>
<organism evidence="8 9">
    <name type="scientific">Phellinidium pouzarii</name>
    <dbReference type="NCBI Taxonomy" id="167371"/>
    <lineage>
        <taxon>Eukaryota</taxon>
        <taxon>Fungi</taxon>
        <taxon>Dikarya</taxon>
        <taxon>Basidiomycota</taxon>
        <taxon>Agaricomycotina</taxon>
        <taxon>Agaricomycetes</taxon>
        <taxon>Hymenochaetales</taxon>
        <taxon>Hymenochaetaceae</taxon>
        <taxon>Phellinidium</taxon>
    </lineage>
</organism>
<keyword evidence="5 7" id="KW-0472">Membrane</keyword>
<evidence type="ECO:0000256" key="4">
    <source>
        <dbReference type="ARBA" id="ARBA00022989"/>
    </source>
</evidence>
<comment type="caution">
    <text evidence="8">The sequence shown here is derived from an EMBL/GenBank/DDBJ whole genome shotgun (WGS) entry which is preliminary data.</text>
</comment>
<gene>
    <name evidence="8" type="ORF">EW145_g1445</name>
</gene>
<protein>
    <recommendedName>
        <fullName evidence="10">Major facilitator superfamily (MFS) profile domain-containing protein</fullName>
    </recommendedName>
</protein>
<feature type="transmembrane region" description="Helical" evidence="7">
    <location>
        <begin position="352"/>
        <end position="374"/>
    </location>
</feature>
<name>A0A4S4LGE1_9AGAM</name>
<dbReference type="GO" id="GO:0022857">
    <property type="term" value="F:transmembrane transporter activity"/>
    <property type="evidence" value="ECO:0007669"/>
    <property type="project" value="InterPro"/>
</dbReference>